<organism evidence="8 9">
    <name type="scientific">Sus scrofa</name>
    <name type="common">Pig</name>
    <dbReference type="NCBI Taxonomy" id="9823"/>
    <lineage>
        <taxon>Eukaryota</taxon>
        <taxon>Metazoa</taxon>
        <taxon>Chordata</taxon>
        <taxon>Craniata</taxon>
        <taxon>Vertebrata</taxon>
        <taxon>Euteleostomi</taxon>
        <taxon>Mammalia</taxon>
        <taxon>Eutheria</taxon>
        <taxon>Laurasiatheria</taxon>
        <taxon>Artiodactyla</taxon>
        <taxon>Suina</taxon>
        <taxon>Suidae</taxon>
        <taxon>Sus</taxon>
    </lineage>
</organism>
<feature type="domain" description="IRF tryptophan pentad repeat" evidence="7">
    <location>
        <begin position="5"/>
        <end position="111"/>
    </location>
</feature>
<dbReference type="SUPFAM" id="SSF46785">
    <property type="entry name" value="Winged helix' DNA-binding domain"/>
    <property type="match status" value="1"/>
</dbReference>
<dbReference type="GO" id="GO:0000976">
    <property type="term" value="F:transcription cis-regulatory region binding"/>
    <property type="evidence" value="ECO:0007669"/>
    <property type="project" value="InterPro"/>
</dbReference>
<evidence type="ECO:0000256" key="6">
    <source>
        <dbReference type="SAM" id="MobiDB-lite"/>
    </source>
</evidence>
<dbReference type="PROSITE" id="PS00601">
    <property type="entry name" value="IRF_1"/>
    <property type="match status" value="1"/>
</dbReference>
<dbReference type="PANTHER" id="PTHR11949:SF1">
    <property type="entry name" value="INTERFERON REGULATORY FACTOR 3"/>
    <property type="match status" value="1"/>
</dbReference>
<evidence type="ECO:0000313" key="8">
    <source>
        <dbReference type="Ensembl" id="ENSSSCP00070046732.1"/>
    </source>
</evidence>
<dbReference type="SMART" id="SM01243">
    <property type="entry name" value="IRF-3"/>
    <property type="match status" value="1"/>
</dbReference>
<dbReference type="FunFam" id="1.10.10.10:FF:000263">
    <property type="entry name" value="Interferon regulatory factor 3"/>
    <property type="match status" value="1"/>
</dbReference>
<dbReference type="InterPro" id="IPR019817">
    <property type="entry name" value="Interferon_reg_fac_CS"/>
</dbReference>
<dbReference type="Proteomes" id="UP000314985">
    <property type="component" value="Chromosome 6"/>
</dbReference>
<dbReference type="InterPro" id="IPR036388">
    <property type="entry name" value="WH-like_DNA-bd_sf"/>
</dbReference>
<evidence type="ECO:0000259" key="7">
    <source>
        <dbReference type="PROSITE" id="PS51507"/>
    </source>
</evidence>
<reference evidence="8" key="2">
    <citation type="submission" date="2025-08" db="UniProtKB">
        <authorList>
            <consortium name="Ensembl"/>
        </authorList>
    </citation>
    <scope>IDENTIFICATION</scope>
</reference>
<reference evidence="8 9" key="1">
    <citation type="submission" date="2017-08" db="EMBL/GenBank/DDBJ databases">
        <title>USMARCv1.0.</title>
        <authorList>
            <person name="Hannum G.I."/>
            <person name="Koren S."/>
            <person name="Schroeder S.G."/>
            <person name="Chin S.C."/>
            <person name="Nonneman D.J."/>
            <person name="Becker S.A."/>
            <person name="Rosen B.D."/>
            <person name="Bickhart D.M."/>
            <person name="Putnam N.H."/>
            <person name="Green R.E."/>
            <person name="Tuggle C.K."/>
            <person name="Liu H."/>
            <person name="Rohrer G.A."/>
            <person name="Warr A."/>
            <person name="Hall R."/>
            <person name="Kim K."/>
            <person name="Hume D.A."/>
            <person name="Talbot R."/>
            <person name="Chow W."/>
            <person name="Howe K."/>
            <person name="Schwartz A.S."/>
            <person name="Watson M."/>
            <person name="Archibald A.L."/>
            <person name="Phillippy A.M."/>
            <person name="Smith T.P.L."/>
        </authorList>
    </citation>
    <scope>NUCLEOTIDE SEQUENCE [LARGE SCALE GENOMIC DNA]</scope>
</reference>
<evidence type="ECO:0000256" key="3">
    <source>
        <dbReference type="ARBA" id="ARBA00023125"/>
    </source>
</evidence>
<keyword evidence="2" id="KW-0805">Transcription regulation</keyword>
<dbReference type="PANTHER" id="PTHR11949">
    <property type="entry name" value="INTERFERON REGULATORY FACTOR"/>
    <property type="match status" value="1"/>
</dbReference>
<keyword evidence="3" id="KW-0238">DNA-binding</keyword>
<dbReference type="GO" id="GO:0005634">
    <property type="term" value="C:nucleus"/>
    <property type="evidence" value="ECO:0007669"/>
    <property type="project" value="UniProtKB-SubCell"/>
</dbReference>
<dbReference type="GO" id="GO:0045893">
    <property type="term" value="P:positive regulation of DNA-templated transcription"/>
    <property type="evidence" value="ECO:0007669"/>
    <property type="project" value="UniProtKB-ARBA"/>
</dbReference>
<sequence>MGTQKPRILPWLISQLNQGQLEGVAWLDEGHTRFRIPWKHGLRQDAQQEDFGIFQAWAEASGAYTPGKDKPDLPTWKRNFRSALNRKEALRLAEDHSKDPHDPHKIYEFVTSGVGDFPEPDTSLDLSGRYSTSDTHEDSLDKLLSGMDLASDAGPPSLTLALEQPPQLSLSPSVDAPASCPNLGVRENPLKQLLANDDGECPLWAGRGWHGPRPLTLPPLSPLMSLLPLLLRVGVPGDRLLPGLPSLPADCLQPGGLRLVGSEAEDGTLAGQPVRLPDPAASLTDRGVADYVRRVLSCLGGGLALWRAGQWLWAQRLGHCHVYWAMGEELIPDSGHKPDGEVPKDREGGVFDLGPFIEDLIAFIEGSRRSPRYTLWFCMGQSWPQDEPWVKRLVMVKVRQPLAPGVEGRSQGVGGCSQELQRPGPHRETAAARSLCCSLPSGASACPCHGLTPSLFGALPATQKVADPKSWQAQLPGVLTTSRLGHAWGTPLQPQPRGPHWPPRLLTWGQPFHSEQPWASWFILGDSGGGWCRRFPNSSSHTPQVVPMCLRALVDMARDGGASSLENTVDLHISNSHPLSLTSDQYKACLRDLVEDMDF</sequence>
<dbReference type="InterPro" id="IPR036390">
    <property type="entry name" value="WH_DNA-bd_sf"/>
</dbReference>
<evidence type="ECO:0000256" key="1">
    <source>
        <dbReference type="ARBA" id="ARBA00004123"/>
    </source>
</evidence>
<evidence type="ECO:0000256" key="5">
    <source>
        <dbReference type="ARBA" id="ARBA00023242"/>
    </source>
</evidence>
<dbReference type="InterPro" id="IPR001346">
    <property type="entry name" value="Interferon_reg_fact_DNA-bd_dom"/>
</dbReference>
<dbReference type="InterPro" id="IPR019471">
    <property type="entry name" value="Interferon_reg_factor-3"/>
</dbReference>
<dbReference type="Gene3D" id="2.60.200.10">
    <property type="match status" value="2"/>
</dbReference>
<dbReference type="Pfam" id="PF10401">
    <property type="entry name" value="IRF-3"/>
    <property type="match status" value="1"/>
</dbReference>
<proteinExistence type="predicted"/>
<dbReference type="SUPFAM" id="SSF49879">
    <property type="entry name" value="SMAD/FHA domain"/>
    <property type="match status" value="2"/>
</dbReference>
<dbReference type="InterPro" id="IPR017855">
    <property type="entry name" value="SMAD-like_dom_sf"/>
</dbReference>
<feature type="region of interest" description="Disordered" evidence="6">
    <location>
        <begin position="112"/>
        <end position="137"/>
    </location>
</feature>
<protein>
    <recommendedName>
        <fullName evidence="7">IRF tryptophan pentad repeat domain-containing protein</fullName>
    </recommendedName>
</protein>
<dbReference type="AlphaFoldDB" id="A0A4X1VSV8"/>
<dbReference type="GO" id="GO:0003700">
    <property type="term" value="F:DNA-binding transcription factor activity"/>
    <property type="evidence" value="ECO:0007669"/>
    <property type="project" value="InterPro"/>
</dbReference>
<dbReference type="PROSITE" id="PS51507">
    <property type="entry name" value="IRF_2"/>
    <property type="match status" value="1"/>
</dbReference>
<dbReference type="Pfam" id="PF00605">
    <property type="entry name" value="IRF"/>
    <property type="match status" value="1"/>
</dbReference>
<comment type="subcellular location">
    <subcellularLocation>
        <location evidence="1">Nucleus</location>
    </subcellularLocation>
</comment>
<dbReference type="InterPro" id="IPR008984">
    <property type="entry name" value="SMAD_FHA_dom_sf"/>
</dbReference>
<evidence type="ECO:0000256" key="4">
    <source>
        <dbReference type="ARBA" id="ARBA00023163"/>
    </source>
</evidence>
<accession>A0A4X1VSV8</accession>
<dbReference type="GO" id="GO:0006357">
    <property type="term" value="P:regulation of transcription by RNA polymerase II"/>
    <property type="evidence" value="ECO:0007669"/>
    <property type="project" value="UniProtKB-ARBA"/>
</dbReference>
<dbReference type="SMART" id="SM00348">
    <property type="entry name" value="IRF"/>
    <property type="match status" value="1"/>
</dbReference>
<dbReference type="PRINTS" id="PR00267">
    <property type="entry name" value="INTFRNREGFCT"/>
</dbReference>
<keyword evidence="4" id="KW-0804">Transcription</keyword>
<dbReference type="Ensembl" id="ENSSSCT00070055078.1">
    <property type="protein sequence ID" value="ENSSSCP00070046732.1"/>
    <property type="gene ID" value="ENSSSCG00070027446.1"/>
</dbReference>
<name>A0A4X1VSV8_PIG</name>
<dbReference type="CDD" id="cd00103">
    <property type="entry name" value="IRF"/>
    <property type="match status" value="1"/>
</dbReference>
<keyword evidence="5" id="KW-0539">Nucleus</keyword>
<evidence type="ECO:0000256" key="2">
    <source>
        <dbReference type="ARBA" id="ARBA00023015"/>
    </source>
</evidence>
<dbReference type="Gene3D" id="1.10.10.10">
    <property type="entry name" value="Winged helix-like DNA-binding domain superfamily/Winged helix DNA-binding domain"/>
    <property type="match status" value="1"/>
</dbReference>
<evidence type="ECO:0000313" key="9">
    <source>
        <dbReference type="Proteomes" id="UP000314985"/>
    </source>
</evidence>